<sequence>MSFSIRVPSPHPPETCIYLILLVEMSRFSKSCTIRRKIPKIYQGNLPITYQVYTFPSNFKIKLPFHNNNQNELYACFRWVGCRHTYREGHVGCTSPYTCNNILYWICTVDITTLIQTCLIFKSGINLSTLIYNHVANQSVEMGRSACSQQIKSYTSTYHLYIFVNSQLTVGCQYCFIFPCHELYACFRWVGSRHTYREGHVGCTSPYTCNNILYWICTVDITTLIQTCLIFKSGINLSTLIYNHVANQSVEMGRSACSQQIKS</sequence>
<dbReference type="EMBL" id="AB049720">
    <property type="protein sequence ID" value="BAB33418.1"/>
    <property type="molecule type" value="mRNA"/>
</dbReference>
<organism evidence="1">
    <name type="scientific">Pisum sativum</name>
    <name type="common">Garden pea</name>
    <name type="synonym">Lathyrus oleraceus</name>
    <dbReference type="NCBI Taxonomy" id="3888"/>
    <lineage>
        <taxon>Eukaryota</taxon>
        <taxon>Viridiplantae</taxon>
        <taxon>Streptophyta</taxon>
        <taxon>Embryophyta</taxon>
        <taxon>Tracheophyta</taxon>
        <taxon>Spermatophyta</taxon>
        <taxon>Magnoliopsida</taxon>
        <taxon>eudicotyledons</taxon>
        <taxon>Gunneridae</taxon>
        <taxon>Pentapetalae</taxon>
        <taxon>rosids</taxon>
        <taxon>fabids</taxon>
        <taxon>Fabales</taxon>
        <taxon>Fabaceae</taxon>
        <taxon>Papilionoideae</taxon>
        <taxon>50 kb inversion clade</taxon>
        <taxon>NPAAA clade</taxon>
        <taxon>Hologalegina</taxon>
        <taxon>IRL clade</taxon>
        <taxon>Fabeae</taxon>
        <taxon>Lathyrus</taxon>
    </lineage>
</organism>
<dbReference type="AlphaFoldDB" id="Q9AVH5"/>
<protein>
    <submittedName>
        <fullName evidence="1">Putative senescence-associated protein</fullName>
    </submittedName>
</protein>
<gene>
    <name evidence="1" type="primary">ssa-10</name>
</gene>
<proteinExistence type="evidence at transcript level"/>
<accession>Q9AVH5</accession>
<reference evidence="1" key="2">
    <citation type="journal article" date="2001" name="Postharvest Biol. Technol.">
        <title>Cloning of cDNAs encoding senescence-associated genes, ACC synthase and ACC oxidase from stored snow pea pods (Pisum sativum L. var saccharatum) and their expression during pod storage.</title>
        <authorList>
            <person name="Pariasca J.A.T."/>
            <person name="Sunaga A."/>
            <person name="Miyazaki T."/>
            <person name="Hisaka H."/>
            <person name="Sonoda M."/>
            <person name="Nakagawa H."/>
            <person name="Sato T."/>
        </authorList>
    </citation>
    <scope>NUCLEOTIDE SEQUENCE</scope>
    <source>
        <tissue evidence="1">Pods</tissue>
    </source>
</reference>
<evidence type="ECO:0000313" key="1">
    <source>
        <dbReference type="EMBL" id="BAB33418.1"/>
    </source>
</evidence>
<reference evidence="1" key="1">
    <citation type="submission" date="2000-10" db="EMBL/GenBank/DDBJ databases">
        <authorList>
            <person name="Pariasca J.A."/>
            <person name="Sato T."/>
        </authorList>
    </citation>
    <scope>NUCLEOTIDE SEQUENCE</scope>
    <source>
        <tissue evidence="1">Pods</tissue>
    </source>
</reference>
<name>Q9AVH5_PEA</name>